<reference evidence="4 5" key="1">
    <citation type="submission" date="2024-02" db="EMBL/GenBank/DDBJ databases">
        <title>De novo assembly and annotation of 12 fungi associated with fruit tree decline syndrome in Ontario, Canada.</title>
        <authorList>
            <person name="Sulman M."/>
            <person name="Ellouze W."/>
            <person name="Ilyukhin E."/>
        </authorList>
    </citation>
    <scope>NUCLEOTIDE SEQUENCE [LARGE SCALE GENOMIC DNA]</scope>
    <source>
        <strain evidence="4 5">M11/M66-122</strain>
    </source>
</reference>
<feature type="compositionally biased region" description="Low complexity" evidence="1">
    <location>
        <begin position="354"/>
        <end position="375"/>
    </location>
</feature>
<dbReference type="InterPro" id="IPR032477">
    <property type="entry name" value="Glyco_hydro_64"/>
</dbReference>
<dbReference type="Gene3D" id="3.30.920.50">
    <property type="entry name" value="Beta-1,3-glucanase, C-terminal domain"/>
    <property type="match status" value="1"/>
</dbReference>
<gene>
    <name evidence="4" type="ORF">SLS62_008974</name>
</gene>
<dbReference type="InterPro" id="IPR037176">
    <property type="entry name" value="Osmotin/thaumatin-like_sf"/>
</dbReference>
<feature type="domain" description="GH64" evidence="3">
    <location>
        <begin position="45"/>
        <end position="494"/>
    </location>
</feature>
<feature type="region of interest" description="Disordered" evidence="1">
    <location>
        <begin position="354"/>
        <end position="382"/>
    </location>
</feature>
<dbReference type="Gene3D" id="2.60.110.10">
    <property type="entry name" value="Thaumatin"/>
    <property type="match status" value="1"/>
</dbReference>
<evidence type="ECO:0000259" key="3">
    <source>
        <dbReference type="PROSITE" id="PS52006"/>
    </source>
</evidence>
<dbReference type="PANTHER" id="PTHR38165:SF1">
    <property type="entry name" value="GLUCANASE B"/>
    <property type="match status" value="1"/>
</dbReference>
<proteinExistence type="predicted"/>
<evidence type="ECO:0000256" key="1">
    <source>
        <dbReference type="SAM" id="MobiDB-lite"/>
    </source>
</evidence>
<dbReference type="InterPro" id="IPR037398">
    <property type="entry name" value="Glyco_hydro_64_fam"/>
</dbReference>
<dbReference type="PANTHER" id="PTHR38165">
    <property type="match status" value="1"/>
</dbReference>
<name>A0AAN9YJR2_9PEZI</name>
<keyword evidence="5" id="KW-1185">Reference proteome</keyword>
<keyword evidence="2" id="KW-0732">Signal</keyword>
<evidence type="ECO:0000313" key="5">
    <source>
        <dbReference type="Proteomes" id="UP001320420"/>
    </source>
</evidence>
<dbReference type="AlphaFoldDB" id="A0AAN9YJR2"/>
<accession>A0AAN9YJR2</accession>
<dbReference type="InterPro" id="IPR042517">
    <property type="entry name" value="Glyco_hydro_64_N_2"/>
</dbReference>
<dbReference type="PROSITE" id="PS52006">
    <property type="entry name" value="GH64"/>
    <property type="match status" value="1"/>
</dbReference>
<dbReference type="Proteomes" id="UP001320420">
    <property type="component" value="Unassembled WGS sequence"/>
</dbReference>
<organism evidence="4 5">
    <name type="scientific">Diatrype stigma</name>
    <dbReference type="NCBI Taxonomy" id="117547"/>
    <lineage>
        <taxon>Eukaryota</taxon>
        <taxon>Fungi</taxon>
        <taxon>Dikarya</taxon>
        <taxon>Ascomycota</taxon>
        <taxon>Pezizomycotina</taxon>
        <taxon>Sordariomycetes</taxon>
        <taxon>Xylariomycetidae</taxon>
        <taxon>Xylariales</taxon>
        <taxon>Diatrypaceae</taxon>
        <taxon>Diatrype</taxon>
    </lineage>
</organism>
<dbReference type="Pfam" id="PF16483">
    <property type="entry name" value="Glyco_hydro_64"/>
    <property type="match status" value="1"/>
</dbReference>
<protein>
    <recommendedName>
        <fullName evidence="3">GH64 domain-containing protein</fullName>
    </recommendedName>
</protein>
<sequence length="522" mass="55097">MVRRRNMLSIVYFAAAAAALTIPRSSTIPSPLDYRGPVGHRRHHHTFSTPAYLESRDGPQLKLNIQNKLDKEVYAYITGQSQGAYHFLSVDGNGTGSSSSFNPLPAGQAKTNGVEITGFQALPIPAGGRELTIPGYISSARLYISEEPALKFTANMDEAGRASLAQPDFLNDGDPSKNVTWGFMEFDYSADSLFVNLSFVDFVSLALGMSLTHKDGDGGSGGSEVTDTIGGLHRDAVGKICDALADIADQPEGTPWADLCYRGADGRPIRVVAPEKYMSQHPGSGFDTYYDGYVDRVWQRFADAAAPPLVIDTQDDQHGGKTAQGLQIPCRVAKQGEANAGSLVCTRAAAAADSNNSTTATTSGKIGTSSSSSSGNDDQEEEVVAVFAKPSSRDIFGCASAAGGADSPFANDGAKSMTEREIIPRLCAAFTRSTLLVGSGEGGNGTGSGDHPMEVSKSQYYTDAITNHYARLVHDNLAGGKGYAFAFDDVNMDPLDADENSAGVLQKANPVKLEIMVGGDDA</sequence>
<evidence type="ECO:0000313" key="4">
    <source>
        <dbReference type="EMBL" id="KAK7747648.1"/>
    </source>
</evidence>
<dbReference type="EMBL" id="JAKJXP020000089">
    <property type="protein sequence ID" value="KAK7747648.1"/>
    <property type="molecule type" value="Genomic_DNA"/>
</dbReference>
<feature type="chain" id="PRO_5043043682" description="GH64 domain-containing protein" evidence="2">
    <location>
        <begin position="20"/>
        <end position="522"/>
    </location>
</feature>
<feature type="signal peptide" evidence="2">
    <location>
        <begin position="1"/>
        <end position="19"/>
    </location>
</feature>
<evidence type="ECO:0000256" key="2">
    <source>
        <dbReference type="SAM" id="SignalP"/>
    </source>
</evidence>
<comment type="caution">
    <text evidence="4">The sequence shown here is derived from an EMBL/GenBank/DDBJ whole genome shotgun (WGS) entry which is preliminary data.</text>
</comment>